<sequence length="646" mass="75209">MCHPSDAEAWRHFDKSYPDFAVEPRNVRLALCIDGFAPYGQYGRTYSCWPVILTAYNFSPGMCMKPEYMFLTIVIPGPSNPKCFINIYLEPLIKELLQLWHVGVLTHDHATNQAFMMRAAWMWTINHLPAYGMASGWSTAGIMGCPICMEDTQAFRLQHGRKACYFNCHRQFLPHDHPYRRNKRSFTKNRQERKIARPRLTGDEIHRRVEQYGTAVEKPLTYPPGETKDNLNARKDLKNICNRPELEVDERRPNAMPKAAYTLTKEQKEKICAWVRSLRFPDGYASNIARCVDIANLRVHGMKSHDCHVFMQKLIPVAFRELLLEFVWSALTEVSLLFQVLCSTILDFKKVQELEENVAIIMCNLEKIFPPTFFDSMEHLIVHLPYEARVGGPVQYRWMYPFERFLRDLKKKVKNKAHVEASICEAYIVQKIGWFTSHYFESHVTCKRHRPSRNDELTQNNDRVARDIFNHPGCTSGVSTKRYTLGQERHVMEMYVLCNSEVVAPYYRSFLNELYETYSPDDPIIDQIVATDFKAWFNVVSSYTDTDIDFYGMLKEIIQLDYPVIDSLQVVLFKCKWVDPTRGMKLEEVEPPPKVNTDNQTYNLHDPNGLVQFVDISEAMQHGAGTSRPHDDDEEDEDEEEEDDLE</sequence>
<dbReference type="AlphaFoldDB" id="A0AAW2I7Z7"/>
<gene>
    <name evidence="3" type="ORF">Sradi_7304200</name>
</gene>
<evidence type="ECO:0000313" key="3">
    <source>
        <dbReference type="EMBL" id="KAL0278016.1"/>
    </source>
</evidence>
<dbReference type="Pfam" id="PF13960">
    <property type="entry name" value="DUF4218"/>
    <property type="match status" value="1"/>
</dbReference>
<dbReference type="PANTHER" id="PTHR48258:SF4">
    <property type="entry name" value="DUF4216 DOMAIN-CONTAINING PROTEIN"/>
    <property type="match status" value="1"/>
</dbReference>
<accession>A0AAW2I7Z7</accession>
<proteinExistence type="predicted"/>
<reference evidence="3" key="1">
    <citation type="submission" date="2020-06" db="EMBL/GenBank/DDBJ databases">
        <authorList>
            <person name="Li T."/>
            <person name="Hu X."/>
            <person name="Zhang T."/>
            <person name="Song X."/>
            <person name="Zhang H."/>
            <person name="Dai N."/>
            <person name="Sheng W."/>
            <person name="Hou X."/>
            <person name="Wei L."/>
        </authorList>
    </citation>
    <scope>NUCLEOTIDE SEQUENCE</scope>
    <source>
        <strain evidence="3">G02</strain>
        <tissue evidence="3">Leaf</tissue>
    </source>
</reference>
<feature type="compositionally biased region" description="Acidic residues" evidence="1">
    <location>
        <begin position="632"/>
        <end position="646"/>
    </location>
</feature>
<dbReference type="PANTHER" id="PTHR48258">
    <property type="entry name" value="DUF4218 DOMAIN-CONTAINING PROTEIN-RELATED"/>
    <property type="match status" value="1"/>
</dbReference>
<organism evidence="3">
    <name type="scientific">Sesamum radiatum</name>
    <name type="common">Black benniseed</name>
    <dbReference type="NCBI Taxonomy" id="300843"/>
    <lineage>
        <taxon>Eukaryota</taxon>
        <taxon>Viridiplantae</taxon>
        <taxon>Streptophyta</taxon>
        <taxon>Embryophyta</taxon>
        <taxon>Tracheophyta</taxon>
        <taxon>Spermatophyta</taxon>
        <taxon>Magnoliopsida</taxon>
        <taxon>eudicotyledons</taxon>
        <taxon>Gunneridae</taxon>
        <taxon>Pentapetalae</taxon>
        <taxon>asterids</taxon>
        <taxon>lamiids</taxon>
        <taxon>Lamiales</taxon>
        <taxon>Pedaliaceae</taxon>
        <taxon>Sesamum</taxon>
    </lineage>
</organism>
<dbReference type="EMBL" id="JACGWJ010001677">
    <property type="protein sequence ID" value="KAL0278016.1"/>
    <property type="molecule type" value="Genomic_DNA"/>
</dbReference>
<protein>
    <recommendedName>
        <fullName evidence="2">DUF4218 domain-containing protein</fullName>
    </recommendedName>
</protein>
<evidence type="ECO:0000259" key="2">
    <source>
        <dbReference type="Pfam" id="PF13960"/>
    </source>
</evidence>
<dbReference type="Pfam" id="PF02992">
    <property type="entry name" value="Transposase_21"/>
    <property type="match status" value="1"/>
</dbReference>
<feature type="region of interest" description="Disordered" evidence="1">
    <location>
        <begin position="621"/>
        <end position="646"/>
    </location>
</feature>
<evidence type="ECO:0000256" key="1">
    <source>
        <dbReference type="SAM" id="MobiDB-lite"/>
    </source>
</evidence>
<reference evidence="3" key="2">
    <citation type="journal article" date="2024" name="Plant">
        <title>Genomic evolution and insights into agronomic trait innovations of Sesamum species.</title>
        <authorList>
            <person name="Miao H."/>
            <person name="Wang L."/>
            <person name="Qu L."/>
            <person name="Liu H."/>
            <person name="Sun Y."/>
            <person name="Le M."/>
            <person name="Wang Q."/>
            <person name="Wei S."/>
            <person name="Zheng Y."/>
            <person name="Lin W."/>
            <person name="Duan Y."/>
            <person name="Cao H."/>
            <person name="Xiong S."/>
            <person name="Wang X."/>
            <person name="Wei L."/>
            <person name="Li C."/>
            <person name="Ma Q."/>
            <person name="Ju M."/>
            <person name="Zhao R."/>
            <person name="Li G."/>
            <person name="Mu C."/>
            <person name="Tian Q."/>
            <person name="Mei H."/>
            <person name="Zhang T."/>
            <person name="Gao T."/>
            <person name="Zhang H."/>
        </authorList>
    </citation>
    <scope>NUCLEOTIDE SEQUENCE</scope>
    <source>
        <strain evidence="3">G02</strain>
    </source>
</reference>
<dbReference type="InterPro" id="IPR004242">
    <property type="entry name" value="Transposase_21"/>
</dbReference>
<comment type="caution">
    <text evidence="3">The sequence shown here is derived from an EMBL/GenBank/DDBJ whole genome shotgun (WGS) entry which is preliminary data.</text>
</comment>
<feature type="domain" description="DUF4218" evidence="2">
    <location>
        <begin position="341"/>
        <end position="454"/>
    </location>
</feature>
<dbReference type="InterPro" id="IPR025452">
    <property type="entry name" value="DUF4218"/>
</dbReference>
<name>A0AAW2I7Z7_SESRA</name>